<evidence type="ECO:0000256" key="1">
    <source>
        <dbReference type="ARBA" id="ARBA00004418"/>
    </source>
</evidence>
<comment type="similarity">
    <text evidence="2 6">Belongs to the bacterial solute-binding protein 3 family.</text>
</comment>
<dbReference type="PANTHER" id="PTHR35936">
    <property type="entry name" value="MEMBRANE-BOUND LYTIC MUREIN TRANSGLYCOSYLASE F"/>
    <property type="match status" value="1"/>
</dbReference>
<dbReference type="NCBIfam" id="TIGR01096">
    <property type="entry name" value="3A0103s03R"/>
    <property type="match status" value="1"/>
</dbReference>
<keyword evidence="4" id="KW-0732">Signal</keyword>
<gene>
    <name evidence="8" type="ordered locus">BTH_I0890</name>
</gene>
<dbReference type="HOGENOM" id="CLU_019602_18_0_4"/>
<keyword evidence="3" id="KW-0813">Transport</keyword>
<organism evidence="8 9">
    <name type="scientific">Burkholderia thailandensis (strain ATCC 700388 / DSM 13276 / CCUG 48851 / CIP 106301 / E264)</name>
    <dbReference type="NCBI Taxonomy" id="271848"/>
    <lineage>
        <taxon>Bacteria</taxon>
        <taxon>Pseudomonadati</taxon>
        <taxon>Pseudomonadota</taxon>
        <taxon>Betaproteobacteria</taxon>
        <taxon>Burkholderiales</taxon>
        <taxon>Burkholderiaceae</taxon>
        <taxon>Burkholderia</taxon>
        <taxon>pseudomallei group</taxon>
    </lineage>
</organism>
<evidence type="ECO:0000256" key="6">
    <source>
        <dbReference type="RuleBase" id="RU003744"/>
    </source>
</evidence>
<evidence type="ECO:0000256" key="5">
    <source>
        <dbReference type="ARBA" id="ARBA00022764"/>
    </source>
</evidence>
<keyword evidence="9" id="KW-1185">Reference proteome</keyword>
<dbReference type="EMBL" id="CP000086">
    <property type="protein sequence ID" value="ABC36512.1"/>
    <property type="molecule type" value="Genomic_DNA"/>
</dbReference>
<evidence type="ECO:0000256" key="3">
    <source>
        <dbReference type="ARBA" id="ARBA00022448"/>
    </source>
</evidence>
<dbReference type="GO" id="GO:0030288">
    <property type="term" value="C:outer membrane-bounded periplasmic space"/>
    <property type="evidence" value="ECO:0007669"/>
    <property type="project" value="InterPro"/>
</dbReference>
<feature type="domain" description="Solute-binding protein family 3/N-terminal" evidence="7">
    <location>
        <begin position="129"/>
        <end position="358"/>
    </location>
</feature>
<evidence type="ECO:0000256" key="2">
    <source>
        <dbReference type="ARBA" id="ARBA00010333"/>
    </source>
</evidence>
<evidence type="ECO:0000256" key="4">
    <source>
        <dbReference type="ARBA" id="ARBA00022729"/>
    </source>
</evidence>
<dbReference type="InterPro" id="IPR018313">
    <property type="entry name" value="SBP_3_CS"/>
</dbReference>
<sequence length="363" mass="39734">MHRFVAPIHAIVRAIRARCRAGEQSEADAPARRASRSPASFLLGRGRRSGKIPRFWPPSTALGPQAEPSRADIDEREFWPPRIRPARACPDASGRAAGEVRKRNDMKKLALCAALALAAGGAFAKEWKTVRIGVDASYPPFESTAPSGEIVGFDVDLANEVCKRINAKCTWTPQDLDGIIPALKAKKFDVIVSSLTVTDKRREQIDFSDKLYDAPARMIAKAGSPLLPSVESLKGKRVGVEQGSTQETFAKAHWEPKGVTIVSYQNQDQVYADLGSGRLDATLQDEFQADYGFLRTPRGKGFAWAGPAVKDPKTLGDGTAMGLRKDDADLKNAINRALASMHKDGTYDRLSRKYFPYSVYSAK</sequence>
<dbReference type="PANTHER" id="PTHR35936:SF13">
    <property type="entry name" value="HISTIDINE-BINDING PERIPLASMIC PROTEIN"/>
    <property type="match status" value="1"/>
</dbReference>
<dbReference type="SUPFAM" id="SSF53850">
    <property type="entry name" value="Periplasmic binding protein-like II"/>
    <property type="match status" value="1"/>
</dbReference>
<dbReference type="Pfam" id="PF00497">
    <property type="entry name" value="SBP_bac_3"/>
    <property type="match status" value="1"/>
</dbReference>
<evidence type="ECO:0000313" key="8">
    <source>
        <dbReference type="EMBL" id="ABC36512.1"/>
    </source>
</evidence>
<dbReference type="KEGG" id="bte:BTH_I0890"/>
<accession>Q2T053</accession>
<keyword evidence="5" id="KW-0574">Periplasm</keyword>
<evidence type="ECO:0000313" key="9">
    <source>
        <dbReference type="Proteomes" id="UP000001930"/>
    </source>
</evidence>
<reference evidence="8 9" key="1">
    <citation type="journal article" date="2005" name="BMC Genomics">
        <title>Bacterial genome adaptation to niches: divergence of the potential virulence genes in three Burkholderia species of different survival strategies.</title>
        <authorList>
            <person name="Kim H.S."/>
            <person name="Schell M.A."/>
            <person name="Yu Y."/>
            <person name="Ulrich R.L."/>
            <person name="Sarria S.H."/>
            <person name="Nierman W.C."/>
            <person name="DeShazer D."/>
        </authorList>
    </citation>
    <scope>NUCLEOTIDE SEQUENCE [LARGE SCALE GENOMIC DNA]</scope>
    <source>
        <strain evidence="9">ATCC 700388 / DSM 13276 / CCUG 48851 / CIP 106301 / E264</strain>
    </source>
</reference>
<dbReference type="AlphaFoldDB" id="Q2T053"/>
<dbReference type="Proteomes" id="UP000001930">
    <property type="component" value="Chromosome I"/>
</dbReference>
<proteinExistence type="inferred from homology"/>
<comment type="subcellular location">
    <subcellularLocation>
        <location evidence="1">Periplasm</location>
    </subcellularLocation>
</comment>
<name>Q2T053_BURTA</name>
<dbReference type="PROSITE" id="PS01039">
    <property type="entry name" value="SBP_BACTERIAL_3"/>
    <property type="match status" value="1"/>
</dbReference>
<evidence type="ECO:0000259" key="7">
    <source>
        <dbReference type="SMART" id="SM00062"/>
    </source>
</evidence>
<dbReference type="CDD" id="cd13703">
    <property type="entry name" value="PBP2_HisJ_LAO"/>
    <property type="match status" value="1"/>
</dbReference>
<dbReference type="Gene3D" id="3.40.190.10">
    <property type="entry name" value="Periplasmic binding protein-like II"/>
    <property type="match status" value="2"/>
</dbReference>
<protein>
    <submittedName>
        <fullName evidence="8">Amino acid ABC transporter, periplasmic amino acid-binding protein</fullName>
    </submittedName>
</protein>
<dbReference type="InterPro" id="IPR005768">
    <property type="entry name" value="Lys_Arg_Orn-bd"/>
</dbReference>
<dbReference type="SMART" id="SM00062">
    <property type="entry name" value="PBPb"/>
    <property type="match status" value="1"/>
</dbReference>
<dbReference type="InterPro" id="IPR001638">
    <property type="entry name" value="Solute-binding_3/MltF_N"/>
</dbReference>